<evidence type="ECO:0000259" key="1">
    <source>
        <dbReference type="Pfam" id="PF00144"/>
    </source>
</evidence>
<dbReference type="Gene3D" id="3.40.710.10">
    <property type="entry name" value="DD-peptidase/beta-lactamase superfamily"/>
    <property type="match status" value="1"/>
</dbReference>
<dbReference type="InterPro" id="IPR012338">
    <property type="entry name" value="Beta-lactam/transpept-like"/>
</dbReference>
<dbReference type="RefSeq" id="WP_346762777.1">
    <property type="nucleotide sequence ID" value="NZ_JAUJEB010000016.1"/>
</dbReference>
<protein>
    <submittedName>
        <fullName evidence="2">Serine hydrolase domain-containing protein</fullName>
        <ecNumber evidence="2">3.1.1.103</ecNumber>
    </submittedName>
</protein>
<dbReference type="Pfam" id="PF00144">
    <property type="entry name" value="Beta-lactamase"/>
    <property type="match status" value="1"/>
</dbReference>
<comment type="caution">
    <text evidence="2">The sequence shown here is derived from an EMBL/GenBank/DDBJ whole genome shotgun (WGS) entry which is preliminary data.</text>
</comment>
<dbReference type="SUPFAM" id="SSF56601">
    <property type="entry name" value="beta-lactamase/transpeptidase-like"/>
    <property type="match status" value="1"/>
</dbReference>
<gene>
    <name evidence="2" type="ORF">QQ020_35530</name>
</gene>
<sequence>MMKQIRSIFLIGLICGGCFNNRISDHPATRVDLGKEQLSTAKLARIDSLVTGYVRENKFPGGIFIVVRRGIIVYYKNIGYRSVEPIMPYQKNDIFRIASMTKAVTAVAAMQLYEQGKLRLDDPVSKYIPAFEKAEVFDGFNPADSTCRTVPANKKISIRHLLTHTSGLAYAKPRYGDLYPVYTKMGFTSSSGRSHPTLDTEQVVNKIATLPLAFHPGERYLYGFSIDVLGRVIEVVSGKTLDEYFRENIFEPLRMEDTHFYLPVEKYHRLVQPYDYNGGKLITYEDKDVSGISINYPKFQNASAFMGGGGLSSTAIDYTKFLQSLLNTIKGDESQIYPTGKINNRHRLLGRKTMELMMSDQFEKLNEEGKGRNNNIGTSHALGFALTTQTGTEAKSPGTIEWGGAFSTKFFIDPREELIFVGMSQAIPRYHQEVYGKITAVIYGAID</sequence>
<dbReference type="PANTHER" id="PTHR43283">
    <property type="entry name" value="BETA-LACTAMASE-RELATED"/>
    <property type="match status" value="1"/>
</dbReference>
<proteinExistence type="predicted"/>
<reference evidence="2" key="1">
    <citation type="submission" date="2023-06" db="EMBL/GenBank/DDBJ databases">
        <title>Genomic of Agaribacillus aureum.</title>
        <authorList>
            <person name="Wang G."/>
        </authorList>
    </citation>
    <scope>NUCLEOTIDE SEQUENCE</scope>
    <source>
        <strain evidence="2">BMA12</strain>
    </source>
</reference>
<dbReference type="Proteomes" id="UP001172083">
    <property type="component" value="Unassembled WGS sequence"/>
</dbReference>
<keyword evidence="3" id="KW-1185">Reference proteome</keyword>
<dbReference type="EMBL" id="JAUJEB010000016">
    <property type="protein sequence ID" value="MDN5217441.1"/>
    <property type="molecule type" value="Genomic_DNA"/>
</dbReference>
<dbReference type="InterPro" id="IPR001466">
    <property type="entry name" value="Beta-lactam-related"/>
</dbReference>
<organism evidence="2 3">
    <name type="scientific">Agaribacillus aureus</name>
    <dbReference type="NCBI Taxonomy" id="3051825"/>
    <lineage>
        <taxon>Bacteria</taxon>
        <taxon>Pseudomonadati</taxon>
        <taxon>Bacteroidota</taxon>
        <taxon>Cytophagia</taxon>
        <taxon>Cytophagales</taxon>
        <taxon>Splendidivirgaceae</taxon>
        <taxon>Agaribacillus</taxon>
    </lineage>
</organism>
<keyword evidence="2" id="KW-0378">Hydrolase</keyword>
<name>A0ABT8LJU9_9BACT</name>
<evidence type="ECO:0000313" key="2">
    <source>
        <dbReference type="EMBL" id="MDN5217441.1"/>
    </source>
</evidence>
<feature type="domain" description="Beta-lactamase-related" evidence="1">
    <location>
        <begin position="46"/>
        <end position="426"/>
    </location>
</feature>
<dbReference type="PANTHER" id="PTHR43283:SF3">
    <property type="entry name" value="BETA-LACTAMASE FAMILY PROTEIN (AFU_ORTHOLOGUE AFUA_5G07500)"/>
    <property type="match status" value="1"/>
</dbReference>
<dbReference type="InterPro" id="IPR050789">
    <property type="entry name" value="Diverse_Enzym_Activities"/>
</dbReference>
<dbReference type="GO" id="GO:0016787">
    <property type="term" value="F:hydrolase activity"/>
    <property type="evidence" value="ECO:0007669"/>
    <property type="project" value="UniProtKB-KW"/>
</dbReference>
<accession>A0ABT8LJU9</accession>
<dbReference type="EC" id="3.1.1.103" evidence="2"/>
<evidence type="ECO:0000313" key="3">
    <source>
        <dbReference type="Proteomes" id="UP001172083"/>
    </source>
</evidence>